<organism evidence="4 5">
    <name type="scientific">Streptomyces inusitatus</name>
    <dbReference type="NCBI Taxonomy" id="68221"/>
    <lineage>
        <taxon>Bacteria</taxon>
        <taxon>Bacillati</taxon>
        <taxon>Actinomycetota</taxon>
        <taxon>Actinomycetes</taxon>
        <taxon>Kitasatosporales</taxon>
        <taxon>Streptomycetaceae</taxon>
        <taxon>Streptomyces</taxon>
    </lineage>
</organism>
<comment type="caution">
    <text evidence="4">The sequence shown here is derived from an EMBL/GenBank/DDBJ whole genome shotgun (WGS) entry which is preliminary data.</text>
</comment>
<proteinExistence type="predicted"/>
<keyword evidence="2" id="KW-0812">Transmembrane</keyword>
<evidence type="ECO:0000313" key="4">
    <source>
        <dbReference type="EMBL" id="GGZ17883.1"/>
    </source>
</evidence>
<evidence type="ECO:0000256" key="1">
    <source>
        <dbReference type="SAM" id="MobiDB-lite"/>
    </source>
</evidence>
<dbReference type="EMBL" id="BMWG01000002">
    <property type="protein sequence ID" value="GGZ17883.1"/>
    <property type="molecule type" value="Genomic_DNA"/>
</dbReference>
<evidence type="ECO:0000256" key="3">
    <source>
        <dbReference type="SAM" id="SignalP"/>
    </source>
</evidence>
<feature type="chain" id="PRO_5038105121" description="Aromatic ring-opening dioxygenase LigA" evidence="3">
    <location>
        <begin position="41"/>
        <end position="446"/>
    </location>
</feature>
<accession>A0A918PRJ3</accession>
<evidence type="ECO:0008006" key="6">
    <source>
        <dbReference type="Google" id="ProtNLM"/>
    </source>
</evidence>
<name>A0A918PRJ3_9ACTN</name>
<gene>
    <name evidence="4" type="ORF">GCM10010387_07780</name>
</gene>
<dbReference type="Proteomes" id="UP000630936">
    <property type="component" value="Unassembled WGS sequence"/>
</dbReference>
<feature type="region of interest" description="Disordered" evidence="1">
    <location>
        <begin position="193"/>
        <end position="234"/>
    </location>
</feature>
<keyword evidence="5" id="KW-1185">Reference proteome</keyword>
<reference evidence="4" key="1">
    <citation type="journal article" date="2014" name="Int. J. Syst. Evol. Microbiol.">
        <title>Complete genome sequence of Corynebacterium casei LMG S-19264T (=DSM 44701T), isolated from a smear-ripened cheese.</title>
        <authorList>
            <consortium name="US DOE Joint Genome Institute (JGI-PGF)"/>
            <person name="Walter F."/>
            <person name="Albersmeier A."/>
            <person name="Kalinowski J."/>
            <person name="Ruckert C."/>
        </authorList>
    </citation>
    <scope>NUCLEOTIDE SEQUENCE</scope>
    <source>
        <strain evidence="4">JCM 4988</strain>
    </source>
</reference>
<dbReference type="RefSeq" id="WP_190121456.1">
    <property type="nucleotide sequence ID" value="NZ_BMWG01000002.1"/>
</dbReference>
<feature type="signal peptide" evidence="3">
    <location>
        <begin position="1"/>
        <end position="40"/>
    </location>
</feature>
<evidence type="ECO:0000313" key="5">
    <source>
        <dbReference type="Proteomes" id="UP000630936"/>
    </source>
</evidence>
<keyword evidence="2" id="KW-0472">Membrane</keyword>
<dbReference type="AlphaFoldDB" id="A0A918PRJ3"/>
<reference evidence="4" key="2">
    <citation type="submission" date="2020-09" db="EMBL/GenBank/DDBJ databases">
        <authorList>
            <person name="Sun Q."/>
            <person name="Ohkuma M."/>
        </authorList>
    </citation>
    <scope>NUCLEOTIDE SEQUENCE</scope>
    <source>
        <strain evidence="4">JCM 4988</strain>
    </source>
</reference>
<evidence type="ECO:0000256" key="2">
    <source>
        <dbReference type="SAM" id="Phobius"/>
    </source>
</evidence>
<sequence length="446" mass="46870">MRRGGTPVTRRPAAAGRRVSAVVALAAVCSLAQGPAPALAASANWPGAYRTAPDAQRISGAASAEAGGPRLEEGTYVDSISAGERKYYRVVLDDTSNAYVSAVLAPPPGSRVRPTDGIRVSLESADGARCSVRNDITFGGSTPLPVADYSTRRIGQGRECQAAGEYLYTVEWIGGGESDSTAKGWTVELKHMSEPGLKEGTAGPVTPTAPEDRGDPERVSGPATPVTGGSGFNDTHPIGHGVWSEALNPGDSRFYRVPVEWGQRLLLDAEFGDGGTSGRPGGGLRVTVFNTARGFVENTAEPYRGRPGKLSLDTERAVFGNRTSDHNDISGMRFSGPHYLRVSLDRKAPGPLPVTLRLTLDGERAEAPAYLSDPVAAGFGITEDDREEAMEGRAEDDDPRETLLTVVGITGIGLGSALLLTLLGWTAAARLARPRGRHASTGEPRS</sequence>
<keyword evidence="3" id="KW-0732">Signal</keyword>
<feature type="transmembrane region" description="Helical" evidence="2">
    <location>
        <begin position="403"/>
        <end position="428"/>
    </location>
</feature>
<keyword evidence="2" id="KW-1133">Transmembrane helix</keyword>
<protein>
    <recommendedName>
        <fullName evidence="6">Aromatic ring-opening dioxygenase LigA</fullName>
    </recommendedName>
</protein>